<dbReference type="NCBIfam" id="TIGR00031">
    <property type="entry name" value="UDP-GALP_mutase"/>
    <property type="match status" value="1"/>
</dbReference>
<keyword evidence="3" id="KW-0285">Flavoprotein</keyword>
<evidence type="ECO:0000256" key="1">
    <source>
        <dbReference type="ARBA" id="ARBA00001974"/>
    </source>
</evidence>
<dbReference type="Proteomes" id="UP000680348">
    <property type="component" value="Unassembled WGS sequence"/>
</dbReference>
<dbReference type="FunFam" id="3.40.50.720:FF:000397">
    <property type="entry name" value="UDP-galactopyranose mutase"/>
    <property type="match status" value="1"/>
</dbReference>
<evidence type="ECO:0000256" key="3">
    <source>
        <dbReference type="ARBA" id="ARBA00022630"/>
    </source>
</evidence>
<evidence type="ECO:0000256" key="4">
    <source>
        <dbReference type="ARBA" id="ARBA00022827"/>
    </source>
</evidence>
<dbReference type="InterPro" id="IPR004379">
    <property type="entry name" value="UDP-GALP_mutase"/>
</dbReference>
<dbReference type="InterPro" id="IPR015899">
    <property type="entry name" value="UDP-GalPyranose_mutase_C"/>
</dbReference>
<evidence type="ECO:0000256" key="5">
    <source>
        <dbReference type="ARBA" id="ARBA00023235"/>
    </source>
</evidence>
<proteinExistence type="inferred from homology"/>
<dbReference type="GO" id="GO:0050660">
    <property type="term" value="F:flavin adenine dinucleotide binding"/>
    <property type="evidence" value="ECO:0007669"/>
    <property type="project" value="TreeGrafter"/>
</dbReference>
<evidence type="ECO:0000259" key="6">
    <source>
        <dbReference type="Pfam" id="PF03275"/>
    </source>
</evidence>
<protein>
    <submittedName>
        <fullName evidence="7">UDP-galactopyranose mutase</fullName>
        <ecNumber evidence="7">5.4.99.9</ecNumber>
    </submittedName>
</protein>
<keyword evidence="8" id="KW-1185">Reference proteome</keyword>
<gene>
    <name evidence="7" type="primary">glf</name>
    <name evidence="7" type="ORF">KEU06_27360</name>
</gene>
<dbReference type="PANTHER" id="PTHR21197:SF0">
    <property type="entry name" value="UDP-GALACTOPYRANOSE MUTASE"/>
    <property type="match status" value="1"/>
</dbReference>
<dbReference type="EMBL" id="JAGWCR010000023">
    <property type="protein sequence ID" value="MBS3652314.1"/>
    <property type="molecule type" value="Genomic_DNA"/>
</dbReference>
<name>A0A942E1V9_9HYPH</name>
<reference evidence="7" key="1">
    <citation type="submission" date="2021-04" db="EMBL/GenBank/DDBJ databases">
        <title>Pseudaminobacter soli sp. nov., isolated from paddy soil contaminated by heavy metals.</title>
        <authorList>
            <person name="Zhang K."/>
        </authorList>
    </citation>
    <scope>NUCLEOTIDE SEQUENCE</scope>
    <source>
        <strain evidence="7">19-2017</strain>
    </source>
</reference>
<evidence type="ECO:0000313" key="7">
    <source>
        <dbReference type="EMBL" id="MBS3652314.1"/>
    </source>
</evidence>
<dbReference type="SUPFAM" id="SSF51971">
    <property type="entry name" value="Nucleotide-binding domain"/>
    <property type="match status" value="1"/>
</dbReference>
<organism evidence="7 8">
    <name type="scientific">Pseudaminobacter soli</name>
    <name type="common">ex Zhang et al. 2022</name>
    <dbReference type="NCBI Taxonomy" id="2831468"/>
    <lineage>
        <taxon>Bacteria</taxon>
        <taxon>Pseudomonadati</taxon>
        <taxon>Pseudomonadota</taxon>
        <taxon>Alphaproteobacteria</taxon>
        <taxon>Hyphomicrobiales</taxon>
        <taxon>Phyllobacteriaceae</taxon>
        <taxon>Pseudaminobacter</taxon>
    </lineage>
</organism>
<comment type="caution">
    <text evidence="7">The sequence shown here is derived from an EMBL/GenBank/DDBJ whole genome shotgun (WGS) entry which is preliminary data.</text>
</comment>
<comment type="similarity">
    <text evidence="2">Belongs to the UDP-galactopyranose/dTDP-fucopyranose mutase family.</text>
</comment>
<dbReference type="AlphaFoldDB" id="A0A942E1V9"/>
<dbReference type="Pfam" id="PF03275">
    <property type="entry name" value="GLF"/>
    <property type="match status" value="1"/>
</dbReference>
<dbReference type="SUPFAM" id="SSF54373">
    <property type="entry name" value="FAD-linked reductases, C-terminal domain"/>
    <property type="match status" value="1"/>
</dbReference>
<dbReference type="RefSeq" id="WP_188257869.1">
    <property type="nucleotide sequence ID" value="NZ_JABVCF010000023.1"/>
</dbReference>
<evidence type="ECO:0000256" key="2">
    <source>
        <dbReference type="ARBA" id="ARBA00009321"/>
    </source>
</evidence>
<dbReference type="Gene3D" id="3.40.50.720">
    <property type="entry name" value="NAD(P)-binding Rossmann-like Domain"/>
    <property type="match status" value="3"/>
</dbReference>
<evidence type="ECO:0000313" key="8">
    <source>
        <dbReference type="Proteomes" id="UP000680348"/>
    </source>
</evidence>
<dbReference type="Pfam" id="PF13450">
    <property type="entry name" value="NAD_binding_8"/>
    <property type="match status" value="1"/>
</dbReference>
<dbReference type="EC" id="5.4.99.9" evidence="7"/>
<keyword evidence="5 7" id="KW-0413">Isomerase</keyword>
<feature type="domain" description="UDP-galactopyranose mutase C-terminal" evidence="6">
    <location>
        <begin position="147"/>
        <end position="343"/>
    </location>
</feature>
<keyword evidence="4" id="KW-0274">FAD</keyword>
<comment type="cofactor">
    <cofactor evidence="1">
        <name>FAD</name>
        <dbReference type="ChEBI" id="CHEBI:57692"/>
    </cofactor>
</comment>
<dbReference type="GO" id="GO:0008767">
    <property type="term" value="F:UDP-galactopyranose mutase activity"/>
    <property type="evidence" value="ECO:0007669"/>
    <property type="project" value="UniProtKB-EC"/>
</dbReference>
<dbReference type="GO" id="GO:0005829">
    <property type="term" value="C:cytosol"/>
    <property type="evidence" value="ECO:0007669"/>
    <property type="project" value="TreeGrafter"/>
</dbReference>
<accession>A0A942E1V9</accession>
<sequence length="380" mass="44248">MFDWLIVGAGFAGSVLAERITSQLGQSVLLIDRRRHVGGNAYDCYDDAGILIHRYGPHIFHTNAQSIVDYLSQFTRWRDYEHRVLTAVDGKLLPIPINLDTINGLYDLNLTSEELEQFFALRREKVDEVKTSEDVVVSTIGRELYEKFFRGYTRKQWGVDPSQLSKSVTARVPTRTNRDDRYFTDGFQKMPLHGYTRMFERMVDHSNIKIMLQTDFREIRNQIPYRRLIYTGPIDEFFDWKLGRLPYRSLHFKHVTLDKENFQPVAVVNYPQSELYTRITEYKHLTGQIHPKTSLTYEFPSDVGDPYYPVPRAENEALYKRYEAMAMARPDVWFVGRLATYRYYNMDQVVGQALATFGRIQKALHAETTAGFSAITEAAE</sequence>
<dbReference type="PANTHER" id="PTHR21197">
    <property type="entry name" value="UDP-GALACTOPYRANOSE MUTASE"/>
    <property type="match status" value="1"/>
</dbReference>